<evidence type="ECO:0000313" key="4">
    <source>
        <dbReference type="EMBL" id="CAE7899390.1"/>
    </source>
</evidence>
<evidence type="ECO:0000256" key="3">
    <source>
        <dbReference type="SAM" id="SignalP"/>
    </source>
</evidence>
<evidence type="ECO:0000256" key="1">
    <source>
        <dbReference type="SAM" id="MobiDB-lite"/>
    </source>
</evidence>
<evidence type="ECO:0000256" key="2">
    <source>
        <dbReference type="SAM" id="Phobius"/>
    </source>
</evidence>
<proteinExistence type="predicted"/>
<reference evidence="4" key="1">
    <citation type="submission" date="2021-02" db="EMBL/GenBank/DDBJ databases">
        <authorList>
            <person name="Dougan E. K."/>
            <person name="Rhodes N."/>
            <person name="Thang M."/>
            <person name="Chan C."/>
        </authorList>
    </citation>
    <scope>NUCLEOTIDE SEQUENCE</scope>
</reference>
<dbReference type="Proteomes" id="UP000601435">
    <property type="component" value="Unassembled WGS sequence"/>
</dbReference>
<evidence type="ECO:0000313" key="5">
    <source>
        <dbReference type="Proteomes" id="UP000601435"/>
    </source>
</evidence>
<keyword evidence="3" id="KW-0732">Signal</keyword>
<feature type="region of interest" description="Disordered" evidence="1">
    <location>
        <begin position="1664"/>
        <end position="1729"/>
    </location>
</feature>
<feature type="chain" id="PRO_5033040059" evidence="3">
    <location>
        <begin position="20"/>
        <end position="1729"/>
    </location>
</feature>
<feature type="region of interest" description="Disordered" evidence="1">
    <location>
        <begin position="1314"/>
        <end position="1337"/>
    </location>
</feature>
<feature type="signal peptide" evidence="3">
    <location>
        <begin position="1"/>
        <end position="19"/>
    </location>
</feature>
<feature type="transmembrane region" description="Helical" evidence="2">
    <location>
        <begin position="172"/>
        <end position="196"/>
    </location>
</feature>
<accession>A0A813BAM8</accession>
<dbReference type="InterPro" id="IPR029063">
    <property type="entry name" value="SAM-dependent_MTases_sf"/>
</dbReference>
<feature type="transmembrane region" description="Helical" evidence="2">
    <location>
        <begin position="225"/>
        <end position="245"/>
    </location>
</feature>
<feature type="transmembrane region" description="Helical" evidence="2">
    <location>
        <begin position="454"/>
        <end position="479"/>
    </location>
</feature>
<keyword evidence="2" id="KW-0472">Membrane</keyword>
<feature type="transmembrane region" description="Helical" evidence="2">
    <location>
        <begin position="316"/>
        <end position="336"/>
    </location>
</feature>
<feature type="compositionally biased region" description="Basic and acidic residues" evidence="1">
    <location>
        <begin position="1318"/>
        <end position="1330"/>
    </location>
</feature>
<dbReference type="Gene3D" id="3.40.50.150">
    <property type="entry name" value="Vaccinia Virus protein VP39"/>
    <property type="match status" value="1"/>
</dbReference>
<keyword evidence="2" id="KW-0812">Transmembrane</keyword>
<dbReference type="EMBL" id="CAJNJA010069918">
    <property type="protein sequence ID" value="CAE7899390.1"/>
    <property type="molecule type" value="Genomic_DNA"/>
</dbReference>
<organism evidence="4 5">
    <name type="scientific">Symbiodinium necroappetens</name>
    <dbReference type="NCBI Taxonomy" id="1628268"/>
    <lineage>
        <taxon>Eukaryota</taxon>
        <taxon>Sar</taxon>
        <taxon>Alveolata</taxon>
        <taxon>Dinophyceae</taxon>
        <taxon>Suessiales</taxon>
        <taxon>Symbiodiniaceae</taxon>
        <taxon>Symbiodinium</taxon>
    </lineage>
</organism>
<keyword evidence="5" id="KW-1185">Reference proteome</keyword>
<feature type="compositionally biased region" description="Basic and acidic residues" evidence="1">
    <location>
        <begin position="1670"/>
        <end position="1683"/>
    </location>
</feature>
<dbReference type="OrthoDB" id="436204at2759"/>
<comment type="caution">
    <text evidence="4">The sequence shown here is derived from an EMBL/GenBank/DDBJ whole genome shotgun (WGS) entry which is preliminary data.</text>
</comment>
<protein>
    <submittedName>
        <fullName evidence="4">Uncharacterized protein</fullName>
    </submittedName>
</protein>
<gene>
    <name evidence="4" type="ORF">SNEC2469_LOCUS30218</name>
</gene>
<feature type="transmembrane region" description="Helical" evidence="2">
    <location>
        <begin position="265"/>
        <end position="286"/>
    </location>
</feature>
<name>A0A813BAM8_9DINO</name>
<keyword evidence="2" id="KW-1133">Transmembrane helix</keyword>
<sequence>MTLWAALLLSSLADLRAAAFRTDVATPDTSAQGARAGGHACPEAEGFSTSRHRFQLDAKDLHNFTLWQDWILKASEKCEGPDLGTASLLPVVNAASPEASKVSVVINENGDAEVRAATGENSRLFVCSRAGECAASLGFRAKEEARISDLLCLVVNPDIWKGIRNLPHSMRLLLDALLLVALACVVGMVVWFALLLRDSLTGGWELTSEEQVSDPNLRLPSSMDILLQGAIDVLFFVLGCALFVVEGERFFRRQDRTGEDPDLSGFVFVLVFPLLFGSVAVMRIFLATARCQLYYAALRDGILLKFKHKPSYFEPALLWVWLGVAICIGKAFQIMLMGSLHFGQGLKALLVMMSPLYYMTSSILDILHTEFAVCNQHCTVALQVVSDAEPIQIGANMVCMSDGAFCSVARQRADISRQRSIEEGDDSASDGFRVLDLAWLGRLLGRRATGAKKLLLLLFDPLQALTFLCLAVLTCYMGLRILLHQPMLADLQVIGGSLSSPFARHVNDYNILVDRMQSMISVSAQANPKDVTELAMHDSSEPGVQSQWTWGSSIAKAVTLDKEHYPYNIKIDAWDTTAHNSYSVQILKSGFLPESVTITGRTDDGRLFHRCIPWGYLWQRPWINVPLEVETVDMNISMAHYVMGIPENHRTGRFTTHFMPNMTKQECEKQQLSQPFSAVAHHTVAGCYAVYQPLWSSCGKAGQDEARHFLHLRSAKLIAELCSEKEQVCHSVERSGPVLSFRNLSTGDSLDDAAGYEVKLSVNVGRTTLPIVDATNFYRVTDMRFLPGGAHAFTMLSFHLMSDNVSATPLLYGHEAERWTATIFDSPAFKTQKTMQLTVVSADTDCAVESIQVRSRMDGTVPLKALELDKRVCARAMWAQGCSNNSGFLPARTFEIDLAYWRDLIVMQGIYSSAQFIHLEGRKRCDSFKGFAAHQEEVYLDFQHVTKVDDLDLVVHVADGSFTTTDVHCHNTQQHVQHCSVHAVRPGFVIDTGHSVSRVNLTMIFNQPNCSVEWKKSWASSPTLRLHSEPARTSTSGNLTVAEDILLKGSAVPDLLAFDLGTHRHLARGLSSAGEFAPEARVARALRAGTGARLVFAGIGHYQPSSLPLPLRNRGTCREILGEIEECRGSRPSTTTTLDLAKGSYHVISGSVSITNAQLSAGKRHWLENDLKRHPGLPAHSRWARSGLELFLQICKMCNITELLAGVEEPRIASGTHVRMQPVVLGDGCWHIFTVSSAVHSRYIAIHSTNLNMFDTNQLFIFATSSFLLNTSAKSTAAPLLVGSDVEWVYGTGSDFPFRCGALMRNNARGACAQGTKDLGKPSLESEERSSPSTSRQAQVICTLREGPVDECEDWNDTGEGKAPSGNCPITLTYRGQKTTLRPWDPSRCPLAAAIHNQLIHFPIRPKSNVFAIHCSLQSLSHISDTLGPLGRVIGVCSRDPQKQPKPETVHRFLKRHPNTTLIFEDVEEATLERYERLLSLPDDSRYAFLMALHPRLGENSPARLLKEDAPKLCKRIFDFLVCTTPAHIKSLVLWPWTGDAKDKDWGEDADQFDKVPRHVQEIVMNHTNILQRWRRPRRSGEKKHSEGENSDSHERIWVFLDIRTDTSSGGNLDMKLVNELAKLGLLAKEQLALTPWFPNHALLLLQYALHRDERQAISRESYKVPGSAEGKERRLVKEGRSKEKSHRPPSALSMPVPSFGTTKNTLGLGLQAAGGGGGGSHKRRDCTG</sequence>